<dbReference type="Proteomes" id="UP000054729">
    <property type="component" value="Unassembled WGS sequence"/>
</dbReference>
<dbReference type="Pfam" id="PF01266">
    <property type="entry name" value="DAO"/>
    <property type="match status" value="1"/>
</dbReference>
<evidence type="ECO:0000259" key="2">
    <source>
        <dbReference type="Pfam" id="PF01266"/>
    </source>
</evidence>
<dbReference type="GO" id="GO:0016491">
    <property type="term" value="F:oxidoreductase activity"/>
    <property type="evidence" value="ECO:0007669"/>
    <property type="project" value="UniProtKB-KW"/>
</dbReference>
<dbReference type="InterPro" id="IPR036188">
    <property type="entry name" value="FAD/NAD-bd_sf"/>
</dbReference>
<dbReference type="SUPFAM" id="SSF51905">
    <property type="entry name" value="FAD/NAD(P)-binding domain"/>
    <property type="match status" value="1"/>
</dbReference>
<dbReference type="RefSeq" id="WP_058481621.1">
    <property type="nucleotide sequence ID" value="NZ_CAAAIQ010000022.1"/>
</dbReference>
<dbReference type="GO" id="GO:0005737">
    <property type="term" value="C:cytoplasm"/>
    <property type="evidence" value="ECO:0007669"/>
    <property type="project" value="TreeGrafter"/>
</dbReference>
<dbReference type="PANTHER" id="PTHR13847:SF281">
    <property type="entry name" value="FAD DEPENDENT OXIDOREDUCTASE DOMAIN-CONTAINING PROTEIN"/>
    <property type="match status" value="1"/>
</dbReference>
<protein>
    <submittedName>
        <fullName evidence="3">Hydroxyglutarate oxidase</fullName>
    </submittedName>
</protein>
<dbReference type="Gene3D" id="3.30.9.10">
    <property type="entry name" value="D-Amino Acid Oxidase, subunit A, domain 2"/>
    <property type="match status" value="1"/>
</dbReference>
<comment type="caution">
    <text evidence="3">The sequence shown here is derived from an EMBL/GenBank/DDBJ whole genome shotgun (WGS) entry which is preliminary data.</text>
</comment>
<keyword evidence="1" id="KW-0560">Oxidoreductase</keyword>
<dbReference type="InterPro" id="IPR006076">
    <property type="entry name" value="FAD-dep_OxRdtase"/>
</dbReference>
<keyword evidence="4" id="KW-1185">Reference proteome</keyword>
<dbReference type="EMBL" id="LNZB01000060">
    <property type="protein sequence ID" value="KTD74978.1"/>
    <property type="molecule type" value="Genomic_DNA"/>
</dbReference>
<dbReference type="PANTHER" id="PTHR13847">
    <property type="entry name" value="SARCOSINE DEHYDROGENASE-RELATED"/>
    <property type="match status" value="1"/>
</dbReference>
<accession>A0A0W1A0S8</accession>
<reference evidence="3 4" key="1">
    <citation type="submission" date="2015-11" db="EMBL/GenBank/DDBJ databases">
        <title>Genomic analysis of 38 Legionella species identifies large and diverse effector repertoires.</title>
        <authorList>
            <person name="Burstein D."/>
            <person name="Amaro F."/>
            <person name="Zusman T."/>
            <person name="Lifshitz Z."/>
            <person name="Cohen O."/>
            <person name="Gilbert J.A."/>
            <person name="Pupko T."/>
            <person name="Shuman H.A."/>
            <person name="Segal G."/>
        </authorList>
    </citation>
    <scope>NUCLEOTIDE SEQUENCE [LARGE SCALE GENOMIC DNA]</scope>
    <source>
        <strain evidence="3 4">ATCC 51914</strain>
    </source>
</reference>
<gene>
    <name evidence="3" type="ORF">Lwal_3019</name>
</gene>
<organism evidence="3 4">
    <name type="scientific">Legionella waltersii</name>
    <dbReference type="NCBI Taxonomy" id="66969"/>
    <lineage>
        <taxon>Bacteria</taxon>
        <taxon>Pseudomonadati</taxon>
        <taxon>Pseudomonadota</taxon>
        <taxon>Gammaproteobacteria</taxon>
        <taxon>Legionellales</taxon>
        <taxon>Legionellaceae</taxon>
        <taxon>Legionella</taxon>
    </lineage>
</organism>
<evidence type="ECO:0000256" key="1">
    <source>
        <dbReference type="ARBA" id="ARBA00023002"/>
    </source>
</evidence>
<evidence type="ECO:0000313" key="4">
    <source>
        <dbReference type="Proteomes" id="UP000054729"/>
    </source>
</evidence>
<proteinExistence type="predicted"/>
<sequence length="424" mass="46508">MYNSSDVFNLPISSDADKRQSDVFLPSSLTSARDITGIPEAMTVSYWDDKSQLHQDYVVIGGGIIGLATAVFLKESEPDARVLVLESGVLPSGASTRNAGFTCFGSLTEILDDVEVMGIEKAIAQVKDRWEGLKLLRQALGDDAIGFSQKGNYELISEELVPQLQHLESTNKLLRPIFEDDVFVRVDEQIDEFGFSKNHVKALVLNQFEGELDSGKMMQVLQQKAQSLGVVIRYGSKAERPRNSVGGLEIPVKSEQGKTILFRAKAAAVCVNGYTQHLLPEFGIQPGRGQILVTAPLEKPLRFNAPCHMGKGYWYFRALPDNRILFGGGRNLNFSQETTTTLSTTPDIMGPLKEILKQVIVPGQDPKIDYSWAGLMGYSHDHLPKVEVVPTQPHLILGFGCNGMGVARGFHTGQKTAALLKTMA</sequence>
<dbReference type="STRING" id="66969.Lwal_3019"/>
<dbReference type="Gene3D" id="3.50.50.60">
    <property type="entry name" value="FAD/NAD(P)-binding domain"/>
    <property type="match status" value="1"/>
</dbReference>
<feature type="domain" description="FAD dependent oxidoreductase" evidence="2">
    <location>
        <begin position="56"/>
        <end position="419"/>
    </location>
</feature>
<name>A0A0W1A0S8_9GAMM</name>
<dbReference type="PATRIC" id="fig|66969.6.peg.3291"/>
<evidence type="ECO:0000313" key="3">
    <source>
        <dbReference type="EMBL" id="KTD74978.1"/>
    </source>
</evidence>
<dbReference type="AlphaFoldDB" id="A0A0W1A0S8"/>